<evidence type="ECO:0000256" key="1">
    <source>
        <dbReference type="SAM" id="Coils"/>
    </source>
</evidence>
<dbReference type="AlphaFoldDB" id="A0A9D2JLK7"/>
<feature type="coiled-coil region" evidence="1">
    <location>
        <begin position="206"/>
        <end position="233"/>
    </location>
</feature>
<reference evidence="2" key="1">
    <citation type="journal article" date="2021" name="PeerJ">
        <title>Extensive microbial diversity within the chicken gut microbiome revealed by metagenomics and culture.</title>
        <authorList>
            <person name="Gilroy R."/>
            <person name="Ravi A."/>
            <person name="Getino M."/>
            <person name="Pursley I."/>
            <person name="Horton D.L."/>
            <person name="Alikhan N.F."/>
            <person name="Baker D."/>
            <person name="Gharbi K."/>
            <person name="Hall N."/>
            <person name="Watson M."/>
            <person name="Adriaenssens E.M."/>
            <person name="Foster-Nyarko E."/>
            <person name="Jarju S."/>
            <person name="Secka A."/>
            <person name="Antonio M."/>
            <person name="Oren A."/>
            <person name="Chaudhuri R.R."/>
            <person name="La Ragione R."/>
            <person name="Hildebrand F."/>
            <person name="Pallen M.J."/>
        </authorList>
    </citation>
    <scope>NUCLEOTIDE SEQUENCE</scope>
    <source>
        <strain evidence="2">ChiBcec16-3735</strain>
    </source>
</reference>
<evidence type="ECO:0000313" key="3">
    <source>
        <dbReference type="Proteomes" id="UP000824065"/>
    </source>
</evidence>
<sequence length="264" mass="29122">MPPATKPTPDQRIAELEQQLALSDQGVSKLAQRCLALEQQLAVLEKHETYDNMTLFRLTLYLDCGLGFSEQDTLPAPVSAYSANNHTVSAIFELPREVQAIRIDPGELPCYITGLALSDERLEAVPNGALVLDGDKTLFLNFDPQFYVGCPERLPAGTKLAVSYTYYPLQTGADDTVFHAMRRGIELVQARAAAAAAAADEQRALAQNYGEQLAGQERRALHLEEQLEAAITEKEHFRISYEAVLSSACWKLTAPIRALFGRNK</sequence>
<reference evidence="2" key="2">
    <citation type="submission" date="2021-04" db="EMBL/GenBank/DDBJ databases">
        <authorList>
            <person name="Gilroy R."/>
        </authorList>
    </citation>
    <scope>NUCLEOTIDE SEQUENCE</scope>
    <source>
        <strain evidence="2">ChiBcec16-3735</strain>
    </source>
</reference>
<name>A0A9D2JLK7_9FIRM</name>
<proteinExistence type="predicted"/>
<keyword evidence="1" id="KW-0175">Coiled coil</keyword>
<dbReference type="EMBL" id="DXBJ01000008">
    <property type="protein sequence ID" value="HIZ57177.1"/>
    <property type="molecule type" value="Genomic_DNA"/>
</dbReference>
<organism evidence="2 3">
    <name type="scientific">Candidatus Faecalibacterium gallistercoris</name>
    <dbReference type="NCBI Taxonomy" id="2838579"/>
    <lineage>
        <taxon>Bacteria</taxon>
        <taxon>Bacillati</taxon>
        <taxon>Bacillota</taxon>
        <taxon>Clostridia</taxon>
        <taxon>Eubacteriales</taxon>
        <taxon>Oscillospiraceae</taxon>
        <taxon>Faecalibacterium</taxon>
    </lineage>
</organism>
<accession>A0A9D2JLK7</accession>
<dbReference type="Proteomes" id="UP000824065">
    <property type="component" value="Unassembled WGS sequence"/>
</dbReference>
<comment type="caution">
    <text evidence="2">The sequence shown here is derived from an EMBL/GenBank/DDBJ whole genome shotgun (WGS) entry which is preliminary data.</text>
</comment>
<evidence type="ECO:0000313" key="2">
    <source>
        <dbReference type="EMBL" id="HIZ57177.1"/>
    </source>
</evidence>
<gene>
    <name evidence="2" type="ORF">H9725_01095</name>
</gene>
<protein>
    <submittedName>
        <fullName evidence="2">Uncharacterized protein</fullName>
    </submittedName>
</protein>